<proteinExistence type="predicted"/>
<protein>
    <submittedName>
        <fullName evidence="1">Cold-shock protein</fullName>
    </submittedName>
</protein>
<dbReference type="EMBL" id="WINI01000009">
    <property type="protein sequence ID" value="MQR02487.1"/>
    <property type="molecule type" value="Genomic_DNA"/>
</dbReference>
<accession>A0A843YWW9</accession>
<dbReference type="SUPFAM" id="SSF50249">
    <property type="entry name" value="Nucleic acid-binding proteins"/>
    <property type="match status" value="1"/>
</dbReference>
<gene>
    <name evidence="1" type="ORF">GEV47_17565</name>
</gene>
<reference evidence="1 2" key="1">
    <citation type="submission" date="2019-10" db="EMBL/GenBank/DDBJ databases">
        <title>Glaciimonas soli sp. nov., a psychrophilic bacterium isolated from the forest soil of a high elevation mountain in Taiwan.</title>
        <authorList>
            <person name="Wang L.-T."/>
            <person name="Shieh W.Y."/>
        </authorList>
    </citation>
    <scope>NUCLEOTIDE SEQUENCE [LARGE SCALE GENOMIC DNA]</scope>
    <source>
        <strain evidence="1 2">GS1</strain>
    </source>
</reference>
<dbReference type="InterPro" id="IPR012340">
    <property type="entry name" value="NA-bd_OB-fold"/>
</dbReference>
<dbReference type="Gene3D" id="2.40.50.140">
    <property type="entry name" value="Nucleic acid-binding proteins"/>
    <property type="match status" value="1"/>
</dbReference>
<sequence length="67" mass="7018">MAKGILCSLDMGIGIITPEDGSADILIDKHAISEGELPATKIGHRVEYDAVPDSSGELIAKSVKLLN</sequence>
<dbReference type="RefSeq" id="WP_153236104.1">
    <property type="nucleotide sequence ID" value="NZ_WINI01000009.1"/>
</dbReference>
<dbReference type="Proteomes" id="UP000451565">
    <property type="component" value="Unassembled WGS sequence"/>
</dbReference>
<evidence type="ECO:0000313" key="2">
    <source>
        <dbReference type="Proteomes" id="UP000451565"/>
    </source>
</evidence>
<organism evidence="1 2">
    <name type="scientific">Glaciimonas soli</name>
    <dbReference type="NCBI Taxonomy" id="2590999"/>
    <lineage>
        <taxon>Bacteria</taxon>
        <taxon>Pseudomonadati</taxon>
        <taxon>Pseudomonadota</taxon>
        <taxon>Betaproteobacteria</taxon>
        <taxon>Burkholderiales</taxon>
        <taxon>Oxalobacteraceae</taxon>
        <taxon>Glaciimonas</taxon>
    </lineage>
</organism>
<dbReference type="AlphaFoldDB" id="A0A843YWW9"/>
<evidence type="ECO:0000313" key="1">
    <source>
        <dbReference type="EMBL" id="MQR02487.1"/>
    </source>
</evidence>
<name>A0A843YWW9_9BURK</name>
<comment type="caution">
    <text evidence="1">The sequence shown here is derived from an EMBL/GenBank/DDBJ whole genome shotgun (WGS) entry which is preliminary data.</text>
</comment>
<keyword evidence="2" id="KW-1185">Reference proteome</keyword>